<evidence type="ECO:0000256" key="9">
    <source>
        <dbReference type="ARBA" id="ARBA00023136"/>
    </source>
</evidence>
<keyword evidence="4 10" id="KW-0812">Transmembrane</keyword>
<proteinExistence type="inferred from homology"/>
<dbReference type="GO" id="GO:0032541">
    <property type="term" value="C:cortical endoplasmic reticulum"/>
    <property type="evidence" value="ECO:0007669"/>
    <property type="project" value="TreeGrafter"/>
</dbReference>
<keyword evidence="9 10" id="KW-0472">Membrane</keyword>
<dbReference type="InterPro" id="IPR007290">
    <property type="entry name" value="Arv1"/>
</dbReference>
<protein>
    <recommendedName>
        <fullName evidence="10">Protein ARV</fullName>
    </recommendedName>
</protein>
<evidence type="ECO:0000256" key="8">
    <source>
        <dbReference type="ARBA" id="ARBA00023098"/>
    </source>
</evidence>
<feature type="transmembrane region" description="Helical" evidence="10">
    <location>
        <begin position="189"/>
        <end position="209"/>
    </location>
</feature>
<keyword evidence="5 10" id="KW-0256">Endoplasmic reticulum</keyword>
<dbReference type="PANTHER" id="PTHR14467">
    <property type="entry name" value="ARV1"/>
    <property type="match status" value="1"/>
</dbReference>
<dbReference type="GO" id="GO:0005794">
    <property type="term" value="C:Golgi apparatus"/>
    <property type="evidence" value="ECO:0007669"/>
    <property type="project" value="TreeGrafter"/>
</dbReference>
<evidence type="ECO:0000256" key="3">
    <source>
        <dbReference type="ARBA" id="ARBA00022448"/>
    </source>
</evidence>
<evidence type="ECO:0000313" key="11">
    <source>
        <dbReference type="EMBL" id="KAJ3442820.1"/>
    </source>
</evidence>
<comment type="subcellular location">
    <subcellularLocation>
        <location evidence="1 10">Endoplasmic reticulum membrane</location>
        <topology evidence="1 10">Multi-pass membrane protein</topology>
    </subcellularLocation>
</comment>
<dbReference type="EMBL" id="JANTQA010000026">
    <property type="protein sequence ID" value="KAJ3442820.1"/>
    <property type="molecule type" value="Genomic_DNA"/>
</dbReference>
<accession>A0AAV7ZNE0</accession>
<keyword evidence="3 10" id="KW-0813">Transport</keyword>
<feature type="transmembrane region" description="Helical" evidence="10">
    <location>
        <begin position="76"/>
        <end position="98"/>
    </location>
</feature>
<evidence type="ECO:0000256" key="10">
    <source>
        <dbReference type="RuleBase" id="RU368065"/>
    </source>
</evidence>
<comment type="function">
    <text evidence="10">Mediator of sterol homeostasis involved in sterol uptake, trafficking and distribution into membranes.</text>
</comment>
<dbReference type="Proteomes" id="UP001146793">
    <property type="component" value="Unassembled WGS sequence"/>
</dbReference>
<feature type="transmembrane region" description="Helical" evidence="10">
    <location>
        <begin position="216"/>
        <end position="235"/>
    </location>
</feature>
<evidence type="ECO:0000256" key="2">
    <source>
        <dbReference type="ARBA" id="ARBA00009187"/>
    </source>
</evidence>
<evidence type="ECO:0000256" key="6">
    <source>
        <dbReference type="ARBA" id="ARBA00022989"/>
    </source>
</evidence>
<comment type="caution">
    <text evidence="11">The sequence shown here is derived from an EMBL/GenBank/DDBJ whole genome shotgun (WGS) entry which is preliminary data.</text>
</comment>
<dbReference type="GO" id="GO:0005789">
    <property type="term" value="C:endoplasmic reticulum membrane"/>
    <property type="evidence" value="ECO:0007669"/>
    <property type="project" value="UniProtKB-SubCell"/>
</dbReference>
<evidence type="ECO:0000313" key="12">
    <source>
        <dbReference type="Proteomes" id="UP001146793"/>
    </source>
</evidence>
<dbReference type="GO" id="GO:0016125">
    <property type="term" value="P:sterol metabolic process"/>
    <property type="evidence" value="ECO:0007669"/>
    <property type="project" value="UniProtKB-UniRule"/>
</dbReference>
<dbReference type="PANTHER" id="PTHR14467:SF0">
    <property type="entry name" value="PROTEIN ARV1"/>
    <property type="match status" value="1"/>
</dbReference>
<dbReference type="Pfam" id="PF04161">
    <property type="entry name" value="Arv1"/>
    <property type="match status" value="1"/>
</dbReference>
<dbReference type="GO" id="GO:0097036">
    <property type="term" value="P:regulation of plasma membrane sterol distribution"/>
    <property type="evidence" value="ECO:0007669"/>
    <property type="project" value="UniProtKB-UniRule"/>
</dbReference>
<keyword evidence="10" id="KW-0746">Sphingolipid metabolism</keyword>
<feature type="transmembrane region" description="Helical" evidence="10">
    <location>
        <begin position="164"/>
        <end position="183"/>
    </location>
</feature>
<sequence>MICVHCGCPIDKTYRIFPGDNIRLATCSHCGKHADPYIETDNVIKFLDLILHKTAIYRHVMFNQIPYRDRGIDIKILQMTFLILIFNTYSKIVSFLCSNEKRIHCEGEPMLFNSLNLSFSGYLSIIFSSCFDMLVYLTGVIISSKMFIYFFYKSVKIFKYNYLIMSLLFSSFGKIFLIFPLIFGYNTKFFWIVELFVLTSNALSISVILDADVLSSSGIILFAYVFKVLIFRLFLKY</sequence>
<evidence type="ECO:0000256" key="5">
    <source>
        <dbReference type="ARBA" id="ARBA00022824"/>
    </source>
</evidence>
<gene>
    <name evidence="11" type="ORF">M0812_12571</name>
</gene>
<comment type="similarity">
    <text evidence="2 10">Belongs to the ARV1 family.</text>
</comment>
<evidence type="ECO:0000256" key="4">
    <source>
        <dbReference type="ARBA" id="ARBA00022692"/>
    </source>
</evidence>
<comment type="function">
    <text evidence="10">Regulates also the sphingolipid metabolism.</text>
</comment>
<evidence type="ECO:0000256" key="7">
    <source>
        <dbReference type="ARBA" id="ARBA00023055"/>
    </source>
</evidence>
<keyword evidence="6 10" id="KW-1133">Transmembrane helix</keyword>
<reference evidence="11" key="1">
    <citation type="submission" date="2022-08" db="EMBL/GenBank/DDBJ databases">
        <title>Novel sulphate-reducing endosymbionts in the free-living metamonad Anaeramoeba.</title>
        <authorList>
            <person name="Jerlstrom-Hultqvist J."/>
            <person name="Cepicka I."/>
            <person name="Gallot-Lavallee L."/>
            <person name="Salas-Leiva D."/>
            <person name="Curtis B.A."/>
            <person name="Zahonova K."/>
            <person name="Pipaliya S."/>
            <person name="Dacks J."/>
            <person name="Roger A.J."/>
        </authorList>
    </citation>
    <scope>NUCLEOTIDE SEQUENCE</scope>
    <source>
        <strain evidence="11">Busselton2</strain>
    </source>
</reference>
<dbReference type="AlphaFoldDB" id="A0AAV7ZNE0"/>
<keyword evidence="8 10" id="KW-0443">Lipid metabolism</keyword>
<dbReference type="GO" id="GO:0006665">
    <property type="term" value="P:sphingolipid metabolic process"/>
    <property type="evidence" value="ECO:0007669"/>
    <property type="project" value="UniProtKB-UniRule"/>
</dbReference>
<organism evidence="11 12">
    <name type="scientific">Anaeramoeba flamelloides</name>
    <dbReference type="NCBI Taxonomy" id="1746091"/>
    <lineage>
        <taxon>Eukaryota</taxon>
        <taxon>Metamonada</taxon>
        <taxon>Anaeramoebidae</taxon>
        <taxon>Anaeramoeba</taxon>
    </lineage>
</organism>
<dbReference type="GO" id="GO:0032366">
    <property type="term" value="P:intracellular sterol transport"/>
    <property type="evidence" value="ECO:0007669"/>
    <property type="project" value="UniProtKB-UniRule"/>
</dbReference>
<keyword evidence="7 10" id="KW-0445">Lipid transport</keyword>
<name>A0AAV7ZNE0_9EUKA</name>
<evidence type="ECO:0000256" key="1">
    <source>
        <dbReference type="ARBA" id="ARBA00004477"/>
    </source>
</evidence>